<evidence type="ECO:0000313" key="2">
    <source>
        <dbReference type="EMBL" id="KAK2187729.1"/>
    </source>
</evidence>
<feature type="region of interest" description="Disordered" evidence="1">
    <location>
        <begin position="1"/>
        <end position="70"/>
    </location>
</feature>
<gene>
    <name evidence="2" type="ORF">NP493_156g05033</name>
</gene>
<keyword evidence="3" id="KW-1185">Reference proteome</keyword>
<reference evidence="2" key="1">
    <citation type="journal article" date="2023" name="Mol. Biol. Evol.">
        <title>Third-Generation Sequencing Reveals the Adaptive Role of the Epigenome in Three Deep-Sea Polychaetes.</title>
        <authorList>
            <person name="Perez M."/>
            <person name="Aroh O."/>
            <person name="Sun Y."/>
            <person name="Lan Y."/>
            <person name="Juniper S.K."/>
            <person name="Young C.R."/>
            <person name="Angers B."/>
            <person name="Qian P.Y."/>
        </authorList>
    </citation>
    <scope>NUCLEOTIDE SEQUENCE</scope>
    <source>
        <strain evidence="2">R07B-5</strain>
    </source>
</reference>
<proteinExistence type="predicted"/>
<protein>
    <submittedName>
        <fullName evidence="2">Uncharacterized protein</fullName>
    </submittedName>
</protein>
<organism evidence="2 3">
    <name type="scientific">Ridgeia piscesae</name>
    <name type="common">Tubeworm</name>
    <dbReference type="NCBI Taxonomy" id="27915"/>
    <lineage>
        <taxon>Eukaryota</taxon>
        <taxon>Metazoa</taxon>
        <taxon>Spiralia</taxon>
        <taxon>Lophotrochozoa</taxon>
        <taxon>Annelida</taxon>
        <taxon>Polychaeta</taxon>
        <taxon>Sedentaria</taxon>
        <taxon>Canalipalpata</taxon>
        <taxon>Sabellida</taxon>
        <taxon>Siboglinidae</taxon>
        <taxon>Ridgeia</taxon>
    </lineage>
</organism>
<accession>A0AAD9UFT5</accession>
<sequence>MRANPLPLEAGPMSRTTPRAETRISMSELPPSEEPMPIQDSPPPRVDSTPMTMRRGTRTRKPPAYLAGYQ</sequence>
<dbReference type="EMBL" id="JAODUO010000156">
    <property type="protein sequence ID" value="KAK2187729.1"/>
    <property type="molecule type" value="Genomic_DNA"/>
</dbReference>
<comment type="caution">
    <text evidence="2">The sequence shown here is derived from an EMBL/GenBank/DDBJ whole genome shotgun (WGS) entry which is preliminary data.</text>
</comment>
<evidence type="ECO:0000256" key="1">
    <source>
        <dbReference type="SAM" id="MobiDB-lite"/>
    </source>
</evidence>
<dbReference type="Proteomes" id="UP001209878">
    <property type="component" value="Unassembled WGS sequence"/>
</dbReference>
<dbReference type="AlphaFoldDB" id="A0AAD9UFT5"/>
<name>A0AAD9UFT5_RIDPI</name>
<evidence type="ECO:0000313" key="3">
    <source>
        <dbReference type="Proteomes" id="UP001209878"/>
    </source>
</evidence>